<proteinExistence type="predicted"/>
<organism evidence="2 3">
    <name type="scientific">Panagrolaimus davidi</name>
    <dbReference type="NCBI Taxonomy" id="227884"/>
    <lineage>
        <taxon>Eukaryota</taxon>
        <taxon>Metazoa</taxon>
        <taxon>Ecdysozoa</taxon>
        <taxon>Nematoda</taxon>
        <taxon>Chromadorea</taxon>
        <taxon>Rhabditida</taxon>
        <taxon>Tylenchina</taxon>
        <taxon>Panagrolaimomorpha</taxon>
        <taxon>Panagrolaimoidea</taxon>
        <taxon>Panagrolaimidae</taxon>
        <taxon>Panagrolaimus</taxon>
    </lineage>
</organism>
<evidence type="ECO:0000256" key="1">
    <source>
        <dbReference type="SAM" id="MobiDB-lite"/>
    </source>
</evidence>
<feature type="compositionally biased region" description="Basic and acidic residues" evidence="1">
    <location>
        <begin position="88"/>
        <end position="97"/>
    </location>
</feature>
<evidence type="ECO:0000313" key="2">
    <source>
        <dbReference type="Proteomes" id="UP000887578"/>
    </source>
</evidence>
<dbReference type="WBParaSite" id="PDA_v2.g4658.t1">
    <property type="protein sequence ID" value="PDA_v2.g4658.t1"/>
    <property type="gene ID" value="PDA_v2.g4658"/>
</dbReference>
<reference evidence="3" key="1">
    <citation type="submission" date="2022-11" db="UniProtKB">
        <authorList>
            <consortium name="WormBaseParasite"/>
        </authorList>
    </citation>
    <scope>IDENTIFICATION</scope>
</reference>
<accession>A0A914QM29</accession>
<name>A0A914QM29_9BILA</name>
<protein>
    <submittedName>
        <fullName evidence="3">Uncharacterized protein</fullName>
    </submittedName>
</protein>
<keyword evidence="2" id="KW-1185">Reference proteome</keyword>
<evidence type="ECO:0000313" key="3">
    <source>
        <dbReference type="WBParaSite" id="PDA_v2.g4658.t1"/>
    </source>
</evidence>
<sequence length="108" mass="12433">MDKTFKNSGLIKNKKNTKPFFTASKFIIQNPFEFPRQQNHDVQDPEVSEFKASQRLLNPNQASNNRRQHGAVKVPKLFSMADVSNDAEESRKRQRGPDDDDDMPNEVV</sequence>
<feature type="compositionally biased region" description="Acidic residues" evidence="1">
    <location>
        <begin position="98"/>
        <end position="108"/>
    </location>
</feature>
<dbReference type="Proteomes" id="UP000887578">
    <property type="component" value="Unplaced"/>
</dbReference>
<feature type="compositionally biased region" description="Polar residues" evidence="1">
    <location>
        <begin position="56"/>
        <end position="65"/>
    </location>
</feature>
<feature type="region of interest" description="Disordered" evidence="1">
    <location>
        <begin position="56"/>
        <end position="108"/>
    </location>
</feature>
<dbReference type="AlphaFoldDB" id="A0A914QM29"/>